<dbReference type="PANTHER" id="PTHR10057:SF0">
    <property type="entry name" value="TRANSLOCATOR PROTEIN"/>
    <property type="match status" value="1"/>
</dbReference>
<evidence type="ECO:0000256" key="3">
    <source>
        <dbReference type="ARBA" id="ARBA00022692"/>
    </source>
</evidence>
<keyword evidence="4 6" id="KW-1133">Transmembrane helix</keyword>
<dbReference type="Gene3D" id="1.20.1260.100">
    <property type="entry name" value="TspO/MBR protein"/>
    <property type="match status" value="1"/>
</dbReference>
<accession>A0AAV9IVU7</accession>
<evidence type="ECO:0000256" key="4">
    <source>
        <dbReference type="ARBA" id="ARBA00022989"/>
    </source>
</evidence>
<reference evidence="7 8" key="1">
    <citation type="submission" date="2022-07" db="EMBL/GenBank/DDBJ databases">
        <title>Genome-wide signatures of adaptation to extreme environments.</title>
        <authorList>
            <person name="Cho C.H."/>
            <person name="Yoon H.S."/>
        </authorList>
    </citation>
    <scope>NUCLEOTIDE SEQUENCE [LARGE SCALE GENOMIC DNA]</scope>
    <source>
        <strain evidence="7 8">DBV 063 E5</strain>
    </source>
</reference>
<evidence type="ECO:0000313" key="8">
    <source>
        <dbReference type="Proteomes" id="UP001301350"/>
    </source>
</evidence>
<dbReference type="GO" id="GO:0016020">
    <property type="term" value="C:membrane"/>
    <property type="evidence" value="ECO:0007669"/>
    <property type="project" value="UniProtKB-SubCell"/>
</dbReference>
<comment type="caution">
    <text evidence="7">The sequence shown here is derived from an EMBL/GenBank/DDBJ whole genome shotgun (WGS) entry which is preliminary data.</text>
</comment>
<keyword evidence="8" id="KW-1185">Reference proteome</keyword>
<dbReference type="EMBL" id="JANCYW010000006">
    <property type="protein sequence ID" value="KAK4535923.1"/>
    <property type="molecule type" value="Genomic_DNA"/>
</dbReference>
<sequence length="219" mass="23394">MLQPDRPLGMWTAAAAAGKDSGLAALLTEHETAVRAASAAAVVIGASVVESWAMRWSRRSGVPKVGAVNDKGNAHGSGGGSRSLDPWYESLKKPWYHPPSWVFPTVWLPLKALQAGALFYLWGAPESGAQEKALATAVYGVHLALGSWWNALFFRKHRIRKSLYAMGGFYVTLAGAIAAFYRVEPMAAVLLAPTQAWVTIAALLNYQAFALNPGADADA</sequence>
<name>A0AAV9IVU7_CYACA</name>
<dbReference type="AlphaFoldDB" id="A0AAV9IVU7"/>
<dbReference type="FunFam" id="1.20.1260.100:FF:000001">
    <property type="entry name" value="translocator protein 2"/>
    <property type="match status" value="1"/>
</dbReference>
<evidence type="ECO:0000256" key="6">
    <source>
        <dbReference type="SAM" id="Phobius"/>
    </source>
</evidence>
<dbReference type="InterPro" id="IPR038330">
    <property type="entry name" value="TspO/MBR-related_sf"/>
</dbReference>
<organism evidence="7 8">
    <name type="scientific">Cyanidium caldarium</name>
    <name type="common">Red alga</name>
    <dbReference type="NCBI Taxonomy" id="2771"/>
    <lineage>
        <taxon>Eukaryota</taxon>
        <taxon>Rhodophyta</taxon>
        <taxon>Bangiophyceae</taxon>
        <taxon>Cyanidiales</taxon>
        <taxon>Cyanidiaceae</taxon>
        <taxon>Cyanidium</taxon>
    </lineage>
</organism>
<keyword evidence="5 6" id="KW-0472">Membrane</keyword>
<keyword evidence="3 6" id="KW-0812">Transmembrane</keyword>
<comment type="subcellular location">
    <subcellularLocation>
        <location evidence="1">Membrane</location>
        <topology evidence="1">Multi-pass membrane protein</topology>
    </subcellularLocation>
</comment>
<feature type="transmembrane region" description="Helical" evidence="6">
    <location>
        <begin position="163"/>
        <end position="181"/>
    </location>
</feature>
<dbReference type="Pfam" id="PF03073">
    <property type="entry name" value="TspO_MBR"/>
    <property type="match status" value="1"/>
</dbReference>
<comment type="similarity">
    <text evidence="2">Belongs to the TspO/BZRP family.</text>
</comment>
<feature type="transmembrane region" description="Helical" evidence="6">
    <location>
        <begin position="187"/>
        <end position="206"/>
    </location>
</feature>
<evidence type="ECO:0000313" key="7">
    <source>
        <dbReference type="EMBL" id="KAK4535923.1"/>
    </source>
</evidence>
<dbReference type="InterPro" id="IPR004307">
    <property type="entry name" value="TspO_MBR"/>
</dbReference>
<dbReference type="GO" id="GO:0033013">
    <property type="term" value="P:tetrapyrrole metabolic process"/>
    <property type="evidence" value="ECO:0007669"/>
    <property type="project" value="UniProtKB-ARBA"/>
</dbReference>
<dbReference type="PANTHER" id="PTHR10057">
    <property type="entry name" value="PERIPHERAL-TYPE BENZODIAZEPINE RECEPTOR"/>
    <property type="match status" value="1"/>
</dbReference>
<protein>
    <submittedName>
        <fullName evidence="7">Uncharacterized protein</fullName>
    </submittedName>
</protein>
<dbReference type="CDD" id="cd15904">
    <property type="entry name" value="TSPO_MBR"/>
    <property type="match status" value="1"/>
</dbReference>
<evidence type="ECO:0000256" key="2">
    <source>
        <dbReference type="ARBA" id="ARBA00007524"/>
    </source>
</evidence>
<evidence type="ECO:0000256" key="1">
    <source>
        <dbReference type="ARBA" id="ARBA00004141"/>
    </source>
</evidence>
<evidence type="ECO:0000256" key="5">
    <source>
        <dbReference type="ARBA" id="ARBA00023136"/>
    </source>
</evidence>
<proteinExistence type="inferred from homology"/>
<dbReference type="Proteomes" id="UP001301350">
    <property type="component" value="Unassembled WGS sequence"/>
</dbReference>
<gene>
    <name evidence="7" type="ORF">CDCA_CDCA06G1948</name>
</gene>